<dbReference type="EMBL" id="NISI01000001">
    <property type="protein sequence ID" value="OWR05682.1"/>
    <property type="molecule type" value="Genomic_DNA"/>
</dbReference>
<dbReference type="InterPro" id="IPR011059">
    <property type="entry name" value="Metal-dep_hydrolase_composite"/>
</dbReference>
<organism evidence="4 5">
    <name type="scientific">Roseateles puraquae</name>
    <dbReference type="NCBI Taxonomy" id="431059"/>
    <lineage>
        <taxon>Bacteria</taxon>
        <taxon>Pseudomonadati</taxon>
        <taxon>Pseudomonadota</taxon>
        <taxon>Betaproteobacteria</taxon>
        <taxon>Burkholderiales</taxon>
        <taxon>Sphaerotilaceae</taxon>
        <taxon>Roseateles</taxon>
    </lineage>
</organism>
<keyword evidence="2 4" id="KW-0378">Hydrolase</keyword>
<comment type="caution">
    <text evidence="4">The sequence shown here is derived from an EMBL/GenBank/DDBJ whole genome shotgun (WGS) entry which is preliminary data.</text>
</comment>
<dbReference type="PANTHER" id="PTHR43794">
    <property type="entry name" value="AMINOHYDROLASE SSNA-RELATED"/>
    <property type="match status" value="1"/>
</dbReference>
<dbReference type="Gene3D" id="3.20.20.140">
    <property type="entry name" value="Metal-dependent hydrolases"/>
    <property type="match status" value="2"/>
</dbReference>
<accession>A0A254NFV2</accession>
<evidence type="ECO:0000256" key="2">
    <source>
        <dbReference type="ARBA" id="ARBA00022801"/>
    </source>
</evidence>
<dbReference type="Gene3D" id="2.30.40.10">
    <property type="entry name" value="Urease, subunit C, domain 1"/>
    <property type="match status" value="1"/>
</dbReference>
<dbReference type="InterPro" id="IPR013108">
    <property type="entry name" value="Amidohydro_3"/>
</dbReference>
<dbReference type="InterPro" id="IPR050287">
    <property type="entry name" value="MTA/SAH_deaminase"/>
</dbReference>
<evidence type="ECO:0000313" key="4">
    <source>
        <dbReference type="EMBL" id="OWR05682.1"/>
    </source>
</evidence>
<evidence type="ECO:0000256" key="1">
    <source>
        <dbReference type="ARBA" id="ARBA00006745"/>
    </source>
</evidence>
<reference evidence="4 5" key="1">
    <citation type="journal article" date="2007" name="Int. J. Syst. Evol. Microbiol.">
        <title>Description of Pelomonas aquatica sp. nov. and Pelomonas puraquae sp. nov., isolated from industrial and haemodialysis water.</title>
        <authorList>
            <person name="Gomila M."/>
            <person name="Bowien B."/>
            <person name="Falsen E."/>
            <person name="Moore E.R."/>
            <person name="Lalucat J."/>
        </authorList>
    </citation>
    <scope>NUCLEOTIDE SEQUENCE [LARGE SCALE GENOMIC DNA]</scope>
    <source>
        <strain evidence="4 5">CCUG 52769</strain>
    </source>
</reference>
<gene>
    <name evidence="4" type="ORF">CDO81_04310</name>
</gene>
<sequence length="381" mass="40250">MNLTEPLQLTNATDAWGHPQAWGVQDGRLTRSARGRRLDLGGARLLPGFINAHDHLHLNGALPRLAYRSAYRNASEWIADITPRLQHDPQLLAHRARPRAERLWAGGLKNLLSGVTTVLHHDPREPVLASPGFPVRAPAPGGWSHSLALEGEAAVQASRRATPDGALWVIHAAEGCDAAAAAEGDRLQALGCIGPGTLLVHGLGLSAAQQEQVISAGAAVAWCPGSNLHLFGNTLDPTLLAAAGRLVLGSDSRISGGRDLLAELQLVQALTGWPDERLWRWVTEEAAQVLGLHDRGRLAPGLCADLVALPRGLPLAQATRADLRLVMVGGRVLVADADLGEPLGLVPVLLDGRRKTLAPDLLGHAEEPGLTLAAADSRCMA</sequence>
<comment type="similarity">
    <text evidence="1">Belongs to the metallo-dependent hydrolases superfamily. ATZ/TRZ family.</text>
</comment>
<dbReference type="RefSeq" id="WP_088481889.1">
    <property type="nucleotide sequence ID" value="NZ_NISI01000001.1"/>
</dbReference>
<evidence type="ECO:0000313" key="5">
    <source>
        <dbReference type="Proteomes" id="UP000197446"/>
    </source>
</evidence>
<evidence type="ECO:0000259" key="3">
    <source>
        <dbReference type="Pfam" id="PF07969"/>
    </source>
</evidence>
<dbReference type="OrthoDB" id="9807210at2"/>
<dbReference type="Proteomes" id="UP000197446">
    <property type="component" value="Unassembled WGS sequence"/>
</dbReference>
<proteinExistence type="inferred from homology"/>
<protein>
    <submittedName>
        <fullName evidence="4">Amidohydrolase</fullName>
    </submittedName>
</protein>
<dbReference type="SUPFAM" id="SSF51556">
    <property type="entry name" value="Metallo-dependent hydrolases"/>
    <property type="match status" value="1"/>
</dbReference>
<dbReference type="InterPro" id="IPR032466">
    <property type="entry name" value="Metal_Hydrolase"/>
</dbReference>
<dbReference type="Pfam" id="PF07969">
    <property type="entry name" value="Amidohydro_3"/>
    <property type="match status" value="1"/>
</dbReference>
<name>A0A254NFV2_9BURK</name>
<dbReference type="AlphaFoldDB" id="A0A254NFV2"/>
<keyword evidence="5" id="KW-1185">Reference proteome</keyword>
<dbReference type="PANTHER" id="PTHR43794:SF11">
    <property type="entry name" value="AMIDOHYDROLASE-RELATED DOMAIN-CONTAINING PROTEIN"/>
    <property type="match status" value="1"/>
</dbReference>
<dbReference type="GO" id="GO:0016810">
    <property type="term" value="F:hydrolase activity, acting on carbon-nitrogen (but not peptide) bonds"/>
    <property type="evidence" value="ECO:0007669"/>
    <property type="project" value="InterPro"/>
</dbReference>
<feature type="domain" description="Amidohydrolase 3" evidence="3">
    <location>
        <begin position="85"/>
        <end position="333"/>
    </location>
</feature>